<reference evidence="1" key="1">
    <citation type="journal article" date="2021" name="Front. Microbiol.">
        <title>Comprehensive Comparative Genomics and Phenotyping of Methylobacterium Species.</title>
        <authorList>
            <person name="Alessa O."/>
            <person name="Ogura Y."/>
            <person name="Fujitani Y."/>
            <person name="Takami H."/>
            <person name="Hayashi T."/>
            <person name="Sahin N."/>
            <person name="Tani A."/>
        </authorList>
    </citation>
    <scope>NUCLEOTIDE SEQUENCE</scope>
    <source>
        <strain evidence="1">NBRC 15686</strain>
    </source>
</reference>
<accession>A0ABQ4U6Y6</accession>
<name>A0ABQ4U6Y6_9HYPH</name>
<evidence type="ECO:0000313" key="2">
    <source>
        <dbReference type="Proteomes" id="UP001055039"/>
    </source>
</evidence>
<dbReference type="EMBL" id="BPRC01000001">
    <property type="protein sequence ID" value="GJE63205.1"/>
    <property type="molecule type" value="Genomic_DNA"/>
</dbReference>
<evidence type="ECO:0000313" key="1">
    <source>
        <dbReference type="EMBL" id="GJE63205.1"/>
    </source>
</evidence>
<proteinExistence type="predicted"/>
<reference evidence="1" key="2">
    <citation type="submission" date="2021-08" db="EMBL/GenBank/DDBJ databases">
        <authorList>
            <person name="Tani A."/>
            <person name="Ola A."/>
            <person name="Ogura Y."/>
            <person name="Katsura K."/>
            <person name="Hayashi T."/>
        </authorList>
    </citation>
    <scope>NUCLEOTIDE SEQUENCE</scope>
    <source>
        <strain evidence="1">NBRC 15686</strain>
    </source>
</reference>
<sequence length="100" mass="11355">MSEVVYVDKNTLKGMFFSGARSGGIVSCSYADANDDYVRYIATKLSTSKLNRAPRECFYDWALANNFTVFASNDLDAPKRHCLIKAETDDQHFLVKMRWG</sequence>
<keyword evidence="2" id="KW-1185">Reference proteome</keyword>
<dbReference type="Proteomes" id="UP001055039">
    <property type="component" value="Unassembled WGS sequence"/>
</dbReference>
<comment type="caution">
    <text evidence="1">The sequence shown here is derived from an EMBL/GenBank/DDBJ whole genome shotgun (WGS) entry which is preliminary data.</text>
</comment>
<protein>
    <submittedName>
        <fullName evidence="1">Uncharacterized protein</fullName>
    </submittedName>
</protein>
<gene>
    <name evidence="1" type="ORF">LNAOJCKE_0399</name>
</gene>
<organism evidence="1 2">
    <name type="scientific">Methylorubrum aminovorans</name>
    <dbReference type="NCBI Taxonomy" id="269069"/>
    <lineage>
        <taxon>Bacteria</taxon>
        <taxon>Pseudomonadati</taxon>
        <taxon>Pseudomonadota</taxon>
        <taxon>Alphaproteobacteria</taxon>
        <taxon>Hyphomicrobiales</taxon>
        <taxon>Methylobacteriaceae</taxon>
        <taxon>Methylorubrum</taxon>
    </lineage>
</organism>